<proteinExistence type="predicted"/>
<comment type="caution">
    <text evidence="3">The sequence shown here is derived from an EMBL/GenBank/DDBJ whole genome shotgun (WGS) entry which is preliminary data.</text>
</comment>
<dbReference type="Pfam" id="PF01730">
    <property type="entry name" value="UreF"/>
    <property type="match status" value="1"/>
</dbReference>
<dbReference type="Gene3D" id="1.10.4190.10">
    <property type="entry name" value="Urease accessory protein UreF"/>
    <property type="match status" value="1"/>
</dbReference>
<keyword evidence="2" id="KW-0143">Chaperone</keyword>
<dbReference type="InterPro" id="IPR038277">
    <property type="entry name" value="UreF_sf"/>
</dbReference>
<protein>
    <submittedName>
        <fullName evidence="3">Urease accessory protein UreF</fullName>
    </submittedName>
</protein>
<keyword evidence="4" id="KW-1185">Reference proteome</keyword>
<accession>A0ABW1R1E5</accession>
<evidence type="ECO:0000256" key="2">
    <source>
        <dbReference type="ARBA" id="ARBA00023186"/>
    </source>
</evidence>
<reference evidence="4" key="1">
    <citation type="journal article" date="2019" name="Int. J. Syst. Evol. Microbiol.">
        <title>The Global Catalogue of Microorganisms (GCM) 10K type strain sequencing project: providing services to taxonomists for standard genome sequencing and annotation.</title>
        <authorList>
            <consortium name="The Broad Institute Genomics Platform"/>
            <consortium name="The Broad Institute Genome Sequencing Center for Infectious Disease"/>
            <person name="Wu L."/>
            <person name="Ma J."/>
        </authorList>
    </citation>
    <scope>NUCLEOTIDE SEQUENCE [LARGE SCALE GENOMIC DNA]</scope>
    <source>
        <strain evidence="4">DFY28</strain>
    </source>
</reference>
<dbReference type="EMBL" id="JBHSQI010000005">
    <property type="protein sequence ID" value="MFC6153920.1"/>
    <property type="molecule type" value="Genomic_DNA"/>
</dbReference>
<dbReference type="RefSeq" id="WP_128221853.1">
    <property type="nucleotide sequence ID" value="NZ_CP034929.1"/>
</dbReference>
<evidence type="ECO:0000313" key="4">
    <source>
        <dbReference type="Proteomes" id="UP001596098"/>
    </source>
</evidence>
<gene>
    <name evidence="3" type="ORF">ACFPWU_09650</name>
</gene>
<organism evidence="3 4">
    <name type="scientific">Nocardioides yefusunii</name>
    <dbReference type="NCBI Taxonomy" id="2500546"/>
    <lineage>
        <taxon>Bacteria</taxon>
        <taxon>Bacillati</taxon>
        <taxon>Actinomycetota</taxon>
        <taxon>Actinomycetes</taxon>
        <taxon>Propionibacteriales</taxon>
        <taxon>Nocardioidaceae</taxon>
        <taxon>Nocardioides</taxon>
    </lineage>
</organism>
<dbReference type="PANTHER" id="PTHR33620">
    <property type="entry name" value="UREASE ACCESSORY PROTEIN F"/>
    <property type="match status" value="1"/>
</dbReference>
<evidence type="ECO:0000256" key="1">
    <source>
        <dbReference type="ARBA" id="ARBA00022988"/>
    </source>
</evidence>
<dbReference type="InterPro" id="IPR002639">
    <property type="entry name" value="UreF"/>
</dbReference>
<name>A0ABW1R1E5_9ACTN</name>
<dbReference type="PANTHER" id="PTHR33620:SF1">
    <property type="entry name" value="UREASE ACCESSORY PROTEIN F"/>
    <property type="match status" value="1"/>
</dbReference>
<sequence>MTLHPELLAALLADVRLPVAGHTQSSGLEPALVAGTVTAATIPSFLTLRLRTVVRTEAATAVLARASVLAGESWGEESLAAVQEVWAARTPSAAMRRTSRTLGRALLRLAPRLVPQVRLLEFPPEPPRPVVLGVLCGLGGVDAATTARLVAYDDVQTVVAAALKLLPLDPAEATTWVVNAFDDIDAAVAAVADVTSPEQVPSRNAPVLEEHAERHAHTTRRLFSA</sequence>
<evidence type="ECO:0000313" key="3">
    <source>
        <dbReference type="EMBL" id="MFC6153920.1"/>
    </source>
</evidence>
<dbReference type="Proteomes" id="UP001596098">
    <property type="component" value="Unassembled WGS sequence"/>
</dbReference>
<keyword evidence="1" id="KW-0996">Nickel insertion</keyword>